<evidence type="ECO:0000313" key="4">
    <source>
        <dbReference type="Proteomes" id="UP000429607"/>
    </source>
</evidence>
<comment type="caution">
    <text evidence="3">The sequence shown here is derived from an EMBL/GenBank/DDBJ whole genome shotgun (WGS) entry which is preliminary data.</text>
</comment>
<evidence type="ECO:0000256" key="1">
    <source>
        <dbReference type="SAM" id="SignalP"/>
    </source>
</evidence>
<proteinExistence type="predicted"/>
<dbReference type="EMBL" id="QXFV01000538">
    <property type="protein sequence ID" value="KAE9034731.1"/>
    <property type="molecule type" value="Genomic_DNA"/>
</dbReference>
<accession>A0A6A4DT96</accession>
<protein>
    <recommendedName>
        <fullName evidence="6">Secreted protein</fullName>
    </recommendedName>
</protein>
<organism evidence="3 5">
    <name type="scientific">Phytophthora rubi</name>
    <dbReference type="NCBI Taxonomy" id="129364"/>
    <lineage>
        <taxon>Eukaryota</taxon>
        <taxon>Sar</taxon>
        <taxon>Stramenopiles</taxon>
        <taxon>Oomycota</taxon>
        <taxon>Peronosporomycetes</taxon>
        <taxon>Peronosporales</taxon>
        <taxon>Peronosporaceae</taxon>
        <taxon>Phytophthora</taxon>
    </lineage>
</organism>
<dbReference type="EMBL" id="QXFT01001769">
    <property type="protein sequence ID" value="KAE9310761.1"/>
    <property type="molecule type" value="Genomic_DNA"/>
</dbReference>
<feature type="chain" id="PRO_5036167470" description="Secreted protein" evidence="1">
    <location>
        <begin position="25"/>
        <end position="81"/>
    </location>
</feature>
<name>A0A6A4DT96_9STRA</name>
<evidence type="ECO:0008006" key="6">
    <source>
        <dbReference type="Google" id="ProtNLM"/>
    </source>
</evidence>
<reference evidence="3 5" key="1">
    <citation type="submission" date="2018-08" db="EMBL/GenBank/DDBJ databases">
        <title>Genomic investigation of the strawberry pathogen Phytophthora fragariae indicates pathogenicity is determined by transcriptional variation in three key races.</title>
        <authorList>
            <person name="Adams T.M."/>
            <person name="Armitage A.D."/>
            <person name="Sobczyk M.K."/>
            <person name="Bates H.J."/>
            <person name="Dunwell J.M."/>
            <person name="Nellist C.F."/>
            <person name="Harrison R.J."/>
        </authorList>
    </citation>
    <scope>NUCLEOTIDE SEQUENCE [LARGE SCALE GENOMIC DNA]</scope>
    <source>
        <strain evidence="2 4">SCRP249</strain>
        <strain evidence="3 5">SCRP333</strain>
    </source>
</reference>
<evidence type="ECO:0000313" key="5">
    <source>
        <dbReference type="Proteomes" id="UP000434957"/>
    </source>
</evidence>
<keyword evidence="1" id="KW-0732">Signal</keyword>
<sequence>MKSLLFLLMCTLVVLVRNPDSCSGRCTPGSCAVRSIHRPCGCRPGSCPGRGRTSLCVAFRPPGTSWNRLECSRFHFNSRSC</sequence>
<dbReference type="Proteomes" id="UP000434957">
    <property type="component" value="Unassembled WGS sequence"/>
</dbReference>
<keyword evidence="5" id="KW-1185">Reference proteome</keyword>
<feature type="signal peptide" evidence="1">
    <location>
        <begin position="1"/>
        <end position="24"/>
    </location>
</feature>
<dbReference type="Proteomes" id="UP000429607">
    <property type="component" value="Unassembled WGS sequence"/>
</dbReference>
<evidence type="ECO:0000313" key="2">
    <source>
        <dbReference type="EMBL" id="KAE9034731.1"/>
    </source>
</evidence>
<evidence type="ECO:0000313" key="3">
    <source>
        <dbReference type="EMBL" id="KAE9310761.1"/>
    </source>
</evidence>
<gene>
    <name evidence="2" type="ORF">PR001_g9607</name>
    <name evidence="3" type="ORF">PR003_g20187</name>
</gene>
<dbReference type="AlphaFoldDB" id="A0A6A4DT96"/>